<evidence type="ECO:0000256" key="2">
    <source>
        <dbReference type="ARBA" id="ARBA00012485"/>
    </source>
</evidence>
<sequence>MDLVGKSEDAVDQGGPTRESLNLTMQCLKNNKLFESSDNSKNLTCDSQAMREDEYFLAGRVMGVSLVHEASTTVSFKQILSFITGADKKPPLGFQPPPSIAFLHEINTEGSVSKFPEANSCCNILKLPILNSYVDFKKNMDFGILSCPGFGQA</sequence>
<evidence type="ECO:0000256" key="5">
    <source>
        <dbReference type="PROSITE-ProRule" id="PRU00104"/>
    </source>
</evidence>
<dbReference type="GO" id="GO:0016874">
    <property type="term" value="F:ligase activity"/>
    <property type="evidence" value="ECO:0007669"/>
    <property type="project" value="UniProtKB-KW"/>
</dbReference>
<dbReference type="EMBL" id="JAAWVQ010093047">
    <property type="protein sequence ID" value="MBN3279833.1"/>
    <property type="molecule type" value="Genomic_DNA"/>
</dbReference>
<dbReference type="Gene3D" id="3.30.2410.10">
    <property type="entry name" value="Hect, E3 ligase catalytic domain"/>
    <property type="match status" value="1"/>
</dbReference>
<dbReference type="Pfam" id="PF00632">
    <property type="entry name" value="HECT"/>
    <property type="match status" value="1"/>
</dbReference>
<accession>A0ABS2XZL7</accession>
<evidence type="ECO:0000256" key="1">
    <source>
        <dbReference type="ARBA" id="ARBA00000885"/>
    </source>
</evidence>
<dbReference type="InterPro" id="IPR044611">
    <property type="entry name" value="E3A/B/C-like"/>
</dbReference>
<gene>
    <name evidence="7" type="primary">G2e3_1</name>
    <name evidence="7" type="ORF">GTO93_0011048</name>
</gene>
<evidence type="ECO:0000259" key="6">
    <source>
        <dbReference type="PROSITE" id="PS50237"/>
    </source>
</evidence>
<evidence type="ECO:0000313" key="7">
    <source>
        <dbReference type="EMBL" id="MBN3279833.1"/>
    </source>
</evidence>
<keyword evidence="4 5" id="KW-0833">Ubl conjugation pathway</keyword>
<evidence type="ECO:0000313" key="8">
    <source>
        <dbReference type="Proteomes" id="UP001166093"/>
    </source>
</evidence>
<dbReference type="EC" id="2.3.2.26" evidence="2"/>
<feature type="non-terminal residue" evidence="7">
    <location>
        <position position="153"/>
    </location>
</feature>
<keyword evidence="3" id="KW-0808">Transferase</keyword>
<reference evidence="7" key="1">
    <citation type="journal article" date="2021" name="Cell">
        <title>Tracing the genetic footprints of vertebrate landing in non-teleost ray-finned fishes.</title>
        <authorList>
            <person name="Bi X."/>
            <person name="Wang K."/>
            <person name="Yang L."/>
            <person name="Pan H."/>
            <person name="Jiang H."/>
            <person name="Wei Q."/>
            <person name="Fang M."/>
            <person name="Yu H."/>
            <person name="Zhu C."/>
            <person name="Cai Y."/>
            <person name="He Y."/>
            <person name="Gan X."/>
            <person name="Zeng H."/>
            <person name="Yu D."/>
            <person name="Zhu Y."/>
            <person name="Jiang H."/>
            <person name="Qiu Q."/>
            <person name="Yang H."/>
            <person name="Zhang Y.E."/>
            <person name="Wang W."/>
            <person name="Zhu M."/>
            <person name="He S."/>
            <person name="Zhang G."/>
        </authorList>
    </citation>
    <scope>NUCLEOTIDE SEQUENCE</scope>
    <source>
        <strain evidence="7">Pddl_001</strain>
    </source>
</reference>
<organism evidence="7 8">
    <name type="scientific">Polyodon spathula</name>
    <name type="common">North American paddlefish</name>
    <name type="synonym">Squalus spathula</name>
    <dbReference type="NCBI Taxonomy" id="7913"/>
    <lineage>
        <taxon>Eukaryota</taxon>
        <taxon>Metazoa</taxon>
        <taxon>Chordata</taxon>
        <taxon>Craniata</taxon>
        <taxon>Vertebrata</taxon>
        <taxon>Euteleostomi</taxon>
        <taxon>Actinopterygii</taxon>
        <taxon>Chondrostei</taxon>
        <taxon>Acipenseriformes</taxon>
        <taxon>Polyodontidae</taxon>
        <taxon>Polyodon</taxon>
    </lineage>
</organism>
<feature type="domain" description="HECT" evidence="6">
    <location>
        <begin position="77"/>
        <end position="153"/>
    </location>
</feature>
<dbReference type="Proteomes" id="UP001166093">
    <property type="component" value="Unassembled WGS sequence"/>
</dbReference>
<protein>
    <recommendedName>
        <fullName evidence="2">HECT-type E3 ubiquitin transferase</fullName>
        <ecNumber evidence="2">2.3.2.26</ecNumber>
    </recommendedName>
</protein>
<comment type="caution">
    <text evidence="7">The sequence shown here is derived from an EMBL/GenBank/DDBJ whole genome shotgun (WGS) entry which is preliminary data.</text>
</comment>
<dbReference type="PROSITE" id="PS50237">
    <property type="entry name" value="HECT"/>
    <property type="match status" value="1"/>
</dbReference>
<feature type="non-terminal residue" evidence="7">
    <location>
        <position position="1"/>
    </location>
</feature>
<evidence type="ECO:0000256" key="3">
    <source>
        <dbReference type="ARBA" id="ARBA00022679"/>
    </source>
</evidence>
<proteinExistence type="predicted"/>
<evidence type="ECO:0000256" key="4">
    <source>
        <dbReference type="ARBA" id="ARBA00022786"/>
    </source>
</evidence>
<dbReference type="PANTHER" id="PTHR45700">
    <property type="entry name" value="UBIQUITIN-PROTEIN LIGASE E3C"/>
    <property type="match status" value="1"/>
</dbReference>
<comment type="catalytic activity">
    <reaction evidence="1">
        <text>S-ubiquitinyl-[E2 ubiquitin-conjugating enzyme]-L-cysteine + [acceptor protein]-L-lysine = [E2 ubiquitin-conjugating enzyme]-L-cysteine + N(6)-ubiquitinyl-[acceptor protein]-L-lysine.</text>
        <dbReference type="EC" id="2.3.2.26"/>
    </reaction>
</comment>
<dbReference type="InterPro" id="IPR000569">
    <property type="entry name" value="HECT_dom"/>
</dbReference>
<dbReference type="InterPro" id="IPR035983">
    <property type="entry name" value="Hect_E3_ubiquitin_ligase"/>
</dbReference>
<keyword evidence="7" id="KW-0436">Ligase</keyword>
<dbReference type="SUPFAM" id="SSF56204">
    <property type="entry name" value="Hect, E3 ligase catalytic domain"/>
    <property type="match status" value="2"/>
</dbReference>
<keyword evidence="8" id="KW-1185">Reference proteome</keyword>
<dbReference type="PANTHER" id="PTHR45700:SF3">
    <property type="entry name" value="UBIQUITIN-PROTEIN LIGASE E3B"/>
    <property type="match status" value="1"/>
</dbReference>
<name>A0ABS2XZL7_POLSP</name>
<feature type="active site" description="Glycyl thioester intermediate" evidence="5">
    <location>
        <position position="121"/>
    </location>
</feature>